<accession>A0A381LEV1</accession>
<gene>
    <name evidence="1" type="ORF">BGT96224V2_LOCUS5604</name>
</gene>
<proteinExistence type="predicted"/>
<name>A0A381LEV1_BLUGR</name>
<organism evidence="1">
    <name type="scientific">Blumeria graminis f. sp. tritici 96224</name>
    <dbReference type="NCBI Taxonomy" id="1268274"/>
    <lineage>
        <taxon>Eukaryota</taxon>
        <taxon>Fungi</taxon>
        <taxon>Dikarya</taxon>
        <taxon>Ascomycota</taxon>
        <taxon>Pezizomycotina</taxon>
        <taxon>Leotiomycetes</taxon>
        <taxon>Erysiphales</taxon>
        <taxon>Erysiphaceae</taxon>
        <taxon>Blumeria</taxon>
    </lineage>
</organism>
<evidence type="ECO:0000313" key="1">
    <source>
        <dbReference type="EMBL" id="SUZ12444.1"/>
    </source>
</evidence>
<protein>
    <submittedName>
        <fullName evidence="1">Bgt-20455</fullName>
    </submittedName>
</protein>
<reference evidence="1" key="1">
    <citation type="submission" date="2018-07" db="EMBL/GenBank/DDBJ databases">
        <authorList>
            <person name="Quirk P.G."/>
            <person name="Krulwich T.A."/>
        </authorList>
    </citation>
    <scope>NUCLEOTIDE SEQUENCE</scope>
    <source>
        <strain evidence="1">96224</strain>
    </source>
</reference>
<dbReference type="AlphaFoldDB" id="A0A381LEV1"/>
<dbReference type="EMBL" id="UIGY01000176">
    <property type="protein sequence ID" value="SUZ12444.1"/>
    <property type="molecule type" value="Genomic_DNA"/>
</dbReference>
<sequence>MKITIIRSDGSVEALLSIHFLLPVTEEKPSDEFSMHLKLPRRRWFIELRLPLFSQEREM</sequence>